<evidence type="ECO:0000259" key="12">
    <source>
        <dbReference type="Pfam" id="PF00155"/>
    </source>
</evidence>
<evidence type="ECO:0000256" key="7">
    <source>
        <dbReference type="ARBA" id="ARBA00026106"/>
    </source>
</evidence>
<dbReference type="InterPro" id="IPR015421">
    <property type="entry name" value="PyrdxlP-dep_Trfase_major"/>
</dbReference>
<organism evidence="13 14">
    <name type="scientific">Aliikangiella marina</name>
    <dbReference type="NCBI Taxonomy" id="1712262"/>
    <lineage>
        <taxon>Bacteria</taxon>
        <taxon>Pseudomonadati</taxon>
        <taxon>Pseudomonadota</taxon>
        <taxon>Gammaproteobacteria</taxon>
        <taxon>Oceanospirillales</taxon>
        <taxon>Pleioneaceae</taxon>
        <taxon>Aliikangiella</taxon>
    </lineage>
</organism>
<dbReference type="Pfam" id="PF00155">
    <property type="entry name" value="Aminotran_1_2"/>
    <property type="match status" value="1"/>
</dbReference>
<evidence type="ECO:0000256" key="2">
    <source>
        <dbReference type="ARBA" id="ARBA00007441"/>
    </source>
</evidence>
<comment type="subunit">
    <text evidence="3">Homodimer.</text>
</comment>
<keyword evidence="6" id="KW-0663">Pyridoxal phosphate</keyword>
<proteinExistence type="inferred from homology"/>
<dbReference type="CDD" id="cd00609">
    <property type="entry name" value="AAT_like"/>
    <property type="match status" value="1"/>
</dbReference>
<dbReference type="GO" id="GO:0030170">
    <property type="term" value="F:pyridoxal phosphate binding"/>
    <property type="evidence" value="ECO:0007669"/>
    <property type="project" value="InterPro"/>
</dbReference>
<comment type="pathway">
    <text evidence="10">Amino-acid biosynthesis; L-alanine biosynthesis.</text>
</comment>
<dbReference type="FunFam" id="3.40.640.10:FF:000019">
    <property type="entry name" value="Pyridoxal phosphate-dependent aminotransferase"/>
    <property type="match status" value="1"/>
</dbReference>
<comment type="catalytic activity">
    <reaction evidence="8">
        <text>L-alanine + 2-oxoglutarate = pyruvate + L-glutamate</text>
        <dbReference type="Rhea" id="RHEA:19453"/>
        <dbReference type="ChEBI" id="CHEBI:15361"/>
        <dbReference type="ChEBI" id="CHEBI:16810"/>
        <dbReference type="ChEBI" id="CHEBI:29985"/>
        <dbReference type="ChEBI" id="CHEBI:57972"/>
        <dbReference type="EC" id="2.6.1.2"/>
    </reaction>
    <physiologicalReaction direction="right-to-left" evidence="8">
        <dbReference type="Rhea" id="RHEA:19455"/>
    </physiologicalReaction>
</comment>
<comment type="cofactor">
    <cofactor evidence="1">
        <name>pyridoxal 5'-phosphate</name>
        <dbReference type="ChEBI" id="CHEBI:597326"/>
    </cofactor>
</comment>
<comment type="function">
    <text evidence="9">Involved in the biosynthesis of alanine. Catalyzes the transamination of pyruvate by glutamate, leading to the formation of L-alanine and 2-oxoglutarate. Is also able to catalyze the reverse reaction.</text>
</comment>
<name>A0A545T4M9_9GAMM</name>
<evidence type="ECO:0000313" key="13">
    <source>
        <dbReference type="EMBL" id="TQV72176.1"/>
    </source>
</evidence>
<dbReference type="EMBL" id="VIKR01000005">
    <property type="protein sequence ID" value="TQV72176.1"/>
    <property type="molecule type" value="Genomic_DNA"/>
</dbReference>
<evidence type="ECO:0000256" key="9">
    <source>
        <dbReference type="ARBA" id="ARBA00057611"/>
    </source>
</evidence>
<dbReference type="Proteomes" id="UP000317839">
    <property type="component" value="Unassembled WGS sequence"/>
</dbReference>
<protein>
    <recommendedName>
        <fullName evidence="11">Glutamate-pyruvate aminotransferase AlaA</fullName>
        <ecNumber evidence="7">2.6.1.2</ecNumber>
    </recommendedName>
</protein>
<evidence type="ECO:0000256" key="3">
    <source>
        <dbReference type="ARBA" id="ARBA00011738"/>
    </source>
</evidence>
<dbReference type="PANTHER" id="PTHR43488:SF2">
    <property type="entry name" value="GLUTAMATE-PYRUVATE AMINOTRANSFERASE ALAA"/>
    <property type="match status" value="1"/>
</dbReference>
<dbReference type="Gene3D" id="3.40.640.10">
    <property type="entry name" value="Type I PLP-dependent aspartate aminotransferase-like (Major domain)"/>
    <property type="match status" value="1"/>
</dbReference>
<dbReference type="OrthoDB" id="9803354at2"/>
<dbReference type="Gene3D" id="3.90.1150.10">
    <property type="entry name" value="Aspartate Aminotransferase, domain 1"/>
    <property type="match status" value="1"/>
</dbReference>
<dbReference type="PANTHER" id="PTHR43488">
    <property type="entry name" value="GLUTAMATE-PYRUVATE AMINOTRANSFERASE ALAA"/>
    <property type="match status" value="1"/>
</dbReference>
<accession>A0A545T4M9</accession>
<evidence type="ECO:0000256" key="1">
    <source>
        <dbReference type="ARBA" id="ARBA00001933"/>
    </source>
</evidence>
<reference evidence="13 14" key="1">
    <citation type="submission" date="2019-06" db="EMBL/GenBank/DDBJ databases">
        <title>Draft genome of Aliikangiella marina GYP-15.</title>
        <authorList>
            <person name="Wang G."/>
        </authorList>
    </citation>
    <scope>NUCLEOTIDE SEQUENCE [LARGE SCALE GENOMIC DNA]</scope>
    <source>
        <strain evidence="13 14">GYP-15</strain>
    </source>
</reference>
<evidence type="ECO:0000313" key="14">
    <source>
        <dbReference type="Proteomes" id="UP000317839"/>
    </source>
</evidence>
<dbReference type="RefSeq" id="WP_142943506.1">
    <property type="nucleotide sequence ID" value="NZ_VIKR01000005.1"/>
</dbReference>
<evidence type="ECO:0000256" key="10">
    <source>
        <dbReference type="ARBA" id="ARBA00060661"/>
    </source>
</evidence>
<dbReference type="GO" id="GO:0004021">
    <property type="term" value="F:L-alanine:2-oxoglutarate aminotransferase activity"/>
    <property type="evidence" value="ECO:0007669"/>
    <property type="project" value="UniProtKB-EC"/>
</dbReference>
<evidence type="ECO:0000256" key="8">
    <source>
        <dbReference type="ARBA" id="ARBA00051882"/>
    </source>
</evidence>
<dbReference type="InterPro" id="IPR051926">
    <property type="entry name" value="Ala_Aminotransferase"/>
</dbReference>
<dbReference type="EC" id="2.6.1.2" evidence="7"/>
<keyword evidence="14" id="KW-1185">Reference proteome</keyword>
<dbReference type="InterPro" id="IPR015424">
    <property type="entry name" value="PyrdxlP-dep_Trfase"/>
</dbReference>
<dbReference type="InterPro" id="IPR015422">
    <property type="entry name" value="PyrdxlP-dep_Trfase_small"/>
</dbReference>
<evidence type="ECO:0000256" key="4">
    <source>
        <dbReference type="ARBA" id="ARBA00022576"/>
    </source>
</evidence>
<comment type="caution">
    <text evidence="13">The sequence shown here is derived from an EMBL/GenBank/DDBJ whole genome shotgun (WGS) entry which is preliminary data.</text>
</comment>
<evidence type="ECO:0000256" key="6">
    <source>
        <dbReference type="ARBA" id="ARBA00022898"/>
    </source>
</evidence>
<keyword evidence="5 13" id="KW-0808">Transferase</keyword>
<sequence length="405" mass="45399">MKPINRSEKLHGVSYDIRGPVLQKAKQLEDEGHKILKLNIGNPAPFGFEAPEDILKDVIHNLPTAQGYGDSNGLYSAKVAIHQYYQTYGLLDTTVDDIYVGNGVSELIVMAMQALLNNGDQVLVPSPDYPLWTAAIKLSGGNPIHYVCDEQSDWFPDLDDIRAKLTDKTKAIVLINPNNPTGAVYDKAILQAITDFAREHQLIIFSDEIYDKVLFDQAMHIPIATLSDDVFCVTFSGLSKNYRVAGFRVGWMILTGPKRVAQDYISGLDMLSSMRLCANMPMQYAIQTALGGYQSIQDLVAPAGRLYQQMDLCHRLINDIPGLSCVRPKGAMYCFPKIDTKKFNIKDDEQFVLDYLVDKQVLLVPGGAFNWQQPDHFRIVFLPHKDQLKTALESMADFLLSYRQS</sequence>
<evidence type="ECO:0000256" key="5">
    <source>
        <dbReference type="ARBA" id="ARBA00022679"/>
    </source>
</evidence>
<gene>
    <name evidence="13" type="ORF">FLL45_18325</name>
</gene>
<dbReference type="SUPFAM" id="SSF53383">
    <property type="entry name" value="PLP-dependent transferases"/>
    <property type="match status" value="1"/>
</dbReference>
<comment type="similarity">
    <text evidence="2">Belongs to the class-I pyridoxal-phosphate-dependent aminotransferase family.</text>
</comment>
<keyword evidence="4 13" id="KW-0032">Aminotransferase</keyword>
<evidence type="ECO:0000256" key="11">
    <source>
        <dbReference type="ARBA" id="ARBA00070476"/>
    </source>
</evidence>
<dbReference type="InterPro" id="IPR004839">
    <property type="entry name" value="Aminotransferase_I/II_large"/>
</dbReference>
<feature type="domain" description="Aminotransferase class I/classII large" evidence="12">
    <location>
        <begin position="34"/>
        <end position="393"/>
    </location>
</feature>
<dbReference type="AlphaFoldDB" id="A0A545T4M9"/>